<accession>A0A926NA00</accession>
<evidence type="ECO:0008006" key="4">
    <source>
        <dbReference type="Google" id="ProtNLM"/>
    </source>
</evidence>
<dbReference type="RefSeq" id="WP_191140026.1">
    <property type="nucleotide sequence ID" value="NZ_JACXAG020000002.1"/>
</dbReference>
<feature type="transmembrane region" description="Helical" evidence="1">
    <location>
        <begin position="40"/>
        <end position="59"/>
    </location>
</feature>
<evidence type="ECO:0000313" key="2">
    <source>
        <dbReference type="EMBL" id="MBD1371315.1"/>
    </source>
</evidence>
<dbReference type="EMBL" id="JACXAH010000003">
    <property type="protein sequence ID" value="MBD1371315.1"/>
    <property type="molecule type" value="Genomic_DNA"/>
</dbReference>
<dbReference type="AlphaFoldDB" id="A0A926NA00"/>
<dbReference type="Proteomes" id="UP000661691">
    <property type="component" value="Unassembled WGS sequence"/>
</dbReference>
<name>A0A926NA00_9BACL</name>
<keyword evidence="1" id="KW-1133">Transmembrane helix</keyword>
<proteinExistence type="predicted"/>
<comment type="caution">
    <text evidence="2">The sequence shown here is derived from an EMBL/GenBank/DDBJ whole genome shotgun (WGS) entry which is preliminary data.</text>
</comment>
<keyword evidence="1" id="KW-0812">Transmembrane</keyword>
<evidence type="ECO:0000313" key="3">
    <source>
        <dbReference type="Proteomes" id="UP000661691"/>
    </source>
</evidence>
<protein>
    <recommendedName>
        <fullName evidence="4">Cell division protein FtsL</fullName>
    </recommendedName>
</protein>
<gene>
    <name evidence="2" type="ORF">IC620_02970</name>
</gene>
<organism evidence="2 3">
    <name type="scientific">Polycladospora coralii</name>
    <dbReference type="NCBI Taxonomy" id="2771432"/>
    <lineage>
        <taxon>Bacteria</taxon>
        <taxon>Bacillati</taxon>
        <taxon>Bacillota</taxon>
        <taxon>Bacilli</taxon>
        <taxon>Bacillales</taxon>
        <taxon>Thermoactinomycetaceae</taxon>
        <taxon>Polycladospora</taxon>
    </lineage>
</organism>
<evidence type="ECO:0000256" key="1">
    <source>
        <dbReference type="SAM" id="Phobius"/>
    </source>
</evidence>
<keyword evidence="1" id="KW-0472">Membrane</keyword>
<sequence length="122" mass="13943">MRENRWNESVARPLVDSKKYVQRKKKKKALLLRLPVGEKILYLASIIVCVFLALCVTSWKAEVTELKVAISQTETAIQEGEKVNLQLNAEKQELTSVERIRQFAERNNLKLSAPQILPSVQP</sequence>
<reference evidence="2" key="1">
    <citation type="submission" date="2020-09" db="EMBL/GenBank/DDBJ databases">
        <title>A novel bacterium of genus Hazenella, isolated from South China Sea.</title>
        <authorList>
            <person name="Huang H."/>
            <person name="Mo K."/>
            <person name="Hu Y."/>
        </authorList>
    </citation>
    <scope>NUCLEOTIDE SEQUENCE</scope>
    <source>
        <strain evidence="2">IB182357</strain>
    </source>
</reference>
<keyword evidence="3" id="KW-1185">Reference proteome</keyword>